<gene>
    <name evidence="2" type="ORF">A3770_02p11190</name>
</gene>
<organism evidence="2 3">
    <name type="scientific">Chloropicon primus</name>
    <dbReference type="NCBI Taxonomy" id="1764295"/>
    <lineage>
        <taxon>Eukaryota</taxon>
        <taxon>Viridiplantae</taxon>
        <taxon>Chlorophyta</taxon>
        <taxon>Chloropicophyceae</taxon>
        <taxon>Chloropicales</taxon>
        <taxon>Chloropicaceae</taxon>
        <taxon>Chloropicon</taxon>
    </lineage>
</organism>
<reference evidence="2 3" key="1">
    <citation type="submission" date="2018-07" db="EMBL/GenBank/DDBJ databases">
        <title>The complete nuclear genome of the prasinophyte Chloropicon primus (CCMP1205).</title>
        <authorList>
            <person name="Pombert J.-F."/>
            <person name="Otis C."/>
            <person name="Turmel M."/>
            <person name="Lemieux C."/>
        </authorList>
    </citation>
    <scope>NUCLEOTIDE SEQUENCE [LARGE SCALE GENOMIC DNA]</scope>
    <source>
        <strain evidence="2 3">CCMP1205</strain>
    </source>
</reference>
<dbReference type="PANTHER" id="PTHR46732:SF8">
    <property type="entry name" value="ATP-DEPENDENT PROTEASE LA (LON) DOMAIN PROTEIN"/>
    <property type="match status" value="1"/>
</dbReference>
<evidence type="ECO:0000259" key="1">
    <source>
        <dbReference type="PROSITE" id="PS51787"/>
    </source>
</evidence>
<dbReference type="Gene3D" id="2.30.130.40">
    <property type="entry name" value="LON domain-like"/>
    <property type="match status" value="1"/>
</dbReference>
<dbReference type="SUPFAM" id="SSF88697">
    <property type="entry name" value="PUA domain-like"/>
    <property type="match status" value="1"/>
</dbReference>
<accession>A0A5B8MEB4</accession>
<proteinExistence type="predicted"/>
<evidence type="ECO:0000313" key="2">
    <source>
        <dbReference type="EMBL" id="QDZ18601.1"/>
    </source>
</evidence>
<dbReference type="EMBL" id="CP031035">
    <property type="protein sequence ID" value="QDZ18601.1"/>
    <property type="molecule type" value="Genomic_DNA"/>
</dbReference>
<keyword evidence="3" id="KW-1185">Reference proteome</keyword>
<dbReference type="InterPro" id="IPR046336">
    <property type="entry name" value="Lon_prtase_N_sf"/>
</dbReference>
<dbReference type="SMART" id="SM00464">
    <property type="entry name" value="LON"/>
    <property type="match status" value="1"/>
</dbReference>
<dbReference type="Pfam" id="PF02190">
    <property type="entry name" value="LON_substr_bdg"/>
    <property type="match status" value="1"/>
</dbReference>
<dbReference type="OrthoDB" id="264917at2759"/>
<dbReference type="GO" id="GO:0008233">
    <property type="term" value="F:peptidase activity"/>
    <property type="evidence" value="ECO:0007669"/>
    <property type="project" value="UniProtKB-KW"/>
</dbReference>
<keyword evidence="2" id="KW-0645">Protease</keyword>
<dbReference type="PANTHER" id="PTHR46732">
    <property type="entry name" value="ATP-DEPENDENT PROTEASE LA (LON) DOMAIN PROTEIN"/>
    <property type="match status" value="1"/>
</dbReference>
<dbReference type="InterPro" id="IPR015947">
    <property type="entry name" value="PUA-like_sf"/>
</dbReference>
<keyword evidence="2" id="KW-0378">Hydrolase</keyword>
<dbReference type="AlphaFoldDB" id="A0A5B8MEB4"/>
<sequence>MKSVPRGLAARSAHKWAEATASAVPQRLRPARTLSRGGGLVSSLSLHHNNLRLRLLSGKAGNRFEAPRAGAGDEARSTEQVLPIFPLSIVALPFSNVPLHIFEARYRVLFSTLLYGEEGIEEGLANSESEFAGSKTFGMCYVDKEGNISSVGGVLEIGEHKLLDDGRLYISTSCSKRFTVTTVVQEQPVLICNVEYLEDDLQVDEDPELQKLAGEVVDVFEKALALGMSLEGSELKEPPKPEQLTLPPTELSYWLASLFPQDPQEQQLMLQIDTTKERLMRLKEIFDATYNYHLARNSIKSALSDE</sequence>
<feature type="domain" description="Lon N-terminal" evidence="1">
    <location>
        <begin position="79"/>
        <end position="290"/>
    </location>
</feature>
<dbReference type="Proteomes" id="UP000316726">
    <property type="component" value="Chromosome 2"/>
</dbReference>
<protein>
    <submittedName>
        <fullName evidence="2">ATP-dependent Lon protease</fullName>
    </submittedName>
</protein>
<dbReference type="InterPro" id="IPR003111">
    <property type="entry name" value="Lon_prtase_N"/>
</dbReference>
<dbReference type="Gene3D" id="1.20.58.1480">
    <property type="match status" value="1"/>
</dbReference>
<evidence type="ECO:0000313" key="3">
    <source>
        <dbReference type="Proteomes" id="UP000316726"/>
    </source>
</evidence>
<dbReference type="GO" id="GO:0006508">
    <property type="term" value="P:proteolysis"/>
    <property type="evidence" value="ECO:0007669"/>
    <property type="project" value="UniProtKB-KW"/>
</dbReference>
<name>A0A5B8MEB4_9CHLO</name>
<dbReference type="STRING" id="1764295.A0A5B8MEB4"/>
<dbReference type="PROSITE" id="PS51787">
    <property type="entry name" value="LON_N"/>
    <property type="match status" value="1"/>
</dbReference>